<protein>
    <recommendedName>
        <fullName evidence="4">Lipoprotein</fullName>
    </recommendedName>
</protein>
<dbReference type="AlphaFoldDB" id="A0A3S4T529"/>
<gene>
    <name evidence="2" type="ORF">NCTC9428_05366</name>
</gene>
<reference evidence="2 3" key="1">
    <citation type="submission" date="2018-12" db="EMBL/GenBank/DDBJ databases">
        <authorList>
            <consortium name="Pathogen Informatics"/>
        </authorList>
    </citation>
    <scope>NUCLEOTIDE SEQUENCE [LARGE SCALE GENOMIC DNA]</scope>
    <source>
        <strain evidence="2 3">NCTC9428</strain>
    </source>
</reference>
<evidence type="ECO:0000256" key="1">
    <source>
        <dbReference type="SAM" id="SignalP"/>
    </source>
</evidence>
<keyword evidence="1" id="KW-0732">Signal</keyword>
<feature type="chain" id="PRO_5018725833" description="Lipoprotein" evidence="1">
    <location>
        <begin position="19"/>
        <end position="367"/>
    </location>
</feature>
<dbReference type="Proteomes" id="UP000281909">
    <property type="component" value="Chromosome"/>
</dbReference>
<evidence type="ECO:0008006" key="4">
    <source>
        <dbReference type="Google" id="ProtNLM"/>
    </source>
</evidence>
<dbReference type="EMBL" id="LR134318">
    <property type="protein sequence ID" value="VEF13663.1"/>
    <property type="molecule type" value="Genomic_DNA"/>
</dbReference>
<evidence type="ECO:0000313" key="2">
    <source>
        <dbReference type="EMBL" id="VEF13663.1"/>
    </source>
</evidence>
<name>A0A3S4T529_PSEFL</name>
<proteinExistence type="predicted"/>
<sequence>MKRLALVALLLCSFSVAAGPMFPSLKSCMDAGSGCALALKENLLVDAKSGQRLSDEAESAGAMSGFWLYRDGERYILENENYSQAKTRRWLVFTYNGGKVVLDGAYIFSTDIDPNTGPYWHGYDCRGDAKPFAVPTKEPFSEVALEALCGGAEGWVVSGKDEIVPVSAKGLAVSVPVYHARNRDGSATYLFTESDVPDLSKLVCLSNCADVTQISVRVSQETAPLKGRQDGTLCSDDEDIYFSCPLEGGKTVSVCARGNSKPTAGFVQYRYGVPSKIEMIYPKTALPPKGKFFVVNASEGSVNLNIIKFKNGAYTYLVNQAFLSYLTVLKDDKAVFRQYCGEGGNAYINRAPLRGLEARPKSAEDFR</sequence>
<organism evidence="2 3">
    <name type="scientific">Pseudomonas fluorescens</name>
    <dbReference type="NCBI Taxonomy" id="294"/>
    <lineage>
        <taxon>Bacteria</taxon>
        <taxon>Pseudomonadati</taxon>
        <taxon>Pseudomonadota</taxon>
        <taxon>Gammaproteobacteria</taxon>
        <taxon>Pseudomonadales</taxon>
        <taxon>Pseudomonadaceae</taxon>
        <taxon>Pseudomonas</taxon>
    </lineage>
</organism>
<feature type="signal peptide" evidence="1">
    <location>
        <begin position="1"/>
        <end position="18"/>
    </location>
</feature>
<evidence type="ECO:0000313" key="3">
    <source>
        <dbReference type="Proteomes" id="UP000281909"/>
    </source>
</evidence>
<accession>A0A3S4T529</accession>